<feature type="compositionally biased region" description="Basic residues" evidence="5">
    <location>
        <begin position="78"/>
        <end position="90"/>
    </location>
</feature>
<reference evidence="7" key="1">
    <citation type="submission" date="2018-06" db="EMBL/GenBank/DDBJ databases">
        <authorList>
            <person name="Zhirakovskaya E."/>
        </authorList>
    </citation>
    <scope>NUCLEOTIDE SEQUENCE</scope>
</reference>
<evidence type="ECO:0000256" key="1">
    <source>
        <dbReference type="ARBA" id="ARBA00004167"/>
    </source>
</evidence>
<keyword evidence="2 6" id="KW-0812">Transmembrane</keyword>
<sequence>MLEIFKKNPRFLVGAIIVHLFFLVLFGIGFHFKSKQRAATAAPKTVEVTMIDERAVKKELDKIKKQQQRKKDLEKKRKDDKKKLKQKQQKRLAEQKKEKQRIALLEKKEQQKKRKEKKERERKAKEEKQDRAQKEKELKAKMLAEAEIMKKEQQAVALRQAELKKRQTIIDKYMNLIELKVYQHWIKPRAVSKGLVSELRVKLYPNGDVMDVELSKSSGDAIYDKSVQAAVKSASPLPLPPAEEDLFKTFRELRLPMRADKKT</sequence>
<evidence type="ECO:0000256" key="5">
    <source>
        <dbReference type="SAM" id="MobiDB-lite"/>
    </source>
</evidence>
<comment type="subcellular location">
    <subcellularLocation>
        <location evidence="1">Membrane</location>
        <topology evidence="1">Single-pass membrane protein</topology>
    </subcellularLocation>
</comment>
<feature type="compositionally biased region" description="Basic and acidic residues" evidence="5">
    <location>
        <begin position="118"/>
        <end position="135"/>
    </location>
</feature>
<dbReference type="InterPro" id="IPR006260">
    <property type="entry name" value="TonB/TolA_C"/>
</dbReference>
<feature type="compositionally biased region" description="Basic and acidic residues" evidence="5">
    <location>
        <begin position="61"/>
        <end position="77"/>
    </location>
</feature>
<dbReference type="Gene3D" id="3.30.1150.10">
    <property type="match status" value="1"/>
</dbReference>
<protein>
    <recommendedName>
        <fullName evidence="8">TolA protein</fullName>
    </recommendedName>
</protein>
<dbReference type="EMBL" id="UOFR01000010">
    <property type="protein sequence ID" value="VAW91279.1"/>
    <property type="molecule type" value="Genomic_DNA"/>
</dbReference>
<evidence type="ECO:0000313" key="7">
    <source>
        <dbReference type="EMBL" id="VAW91279.1"/>
    </source>
</evidence>
<dbReference type="Pfam" id="PF13103">
    <property type="entry name" value="TonB_2"/>
    <property type="match status" value="1"/>
</dbReference>
<evidence type="ECO:0000256" key="3">
    <source>
        <dbReference type="ARBA" id="ARBA00022989"/>
    </source>
</evidence>
<dbReference type="NCBIfam" id="TIGR01352">
    <property type="entry name" value="tonB_Cterm"/>
    <property type="match status" value="1"/>
</dbReference>
<evidence type="ECO:0008006" key="8">
    <source>
        <dbReference type="Google" id="ProtNLM"/>
    </source>
</evidence>
<feature type="region of interest" description="Disordered" evidence="5">
    <location>
        <begin position="61"/>
        <end position="135"/>
    </location>
</feature>
<feature type="compositionally biased region" description="Basic and acidic residues" evidence="5">
    <location>
        <begin position="91"/>
        <end position="109"/>
    </location>
</feature>
<name>A0A3B0ZZ86_9ZZZZ</name>
<evidence type="ECO:0000256" key="4">
    <source>
        <dbReference type="ARBA" id="ARBA00023136"/>
    </source>
</evidence>
<keyword evidence="4 6" id="KW-0472">Membrane</keyword>
<gene>
    <name evidence="7" type="ORF">MNBD_GAMMA21-302</name>
</gene>
<accession>A0A3B0ZZ86</accession>
<evidence type="ECO:0000256" key="6">
    <source>
        <dbReference type="SAM" id="Phobius"/>
    </source>
</evidence>
<dbReference type="AlphaFoldDB" id="A0A3B0ZZ86"/>
<proteinExistence type="predicted"/>
<dbReference type="SUPFAM" id="SSF74653">
    <property type="entry name" value="TolA/TonB C-terminal domain"/>
    <property type="match status" value="1"/>
</dbReference>
<keyword evidence="3 6" id="KW-1133">Transmembrane helix</keyword>
<feature type="transmembrane region" description="Helical" evidence="6">
    <location>
        <begin position="12"/>
        <end position="32"/>
    </location>
</feature>
<dbReference type="GO" id="GO:0016020">
    <property type="term" value="C:membrane"/>
    <property type="evidence" value="ECO:0007669"/>
    <property type="project" value="UniProtKB-SubCell"/>
</dbReference>
<organism evidence="7">
    <name type="scientific">hydrothermal vent metagenome</name>
    <dbReference type="NCBI Taxonomy" id="652676"/>
    <lineage>
        <taxon>unclassified sequences</taxon>
        <taxon>metagenomes</taxon>
        <taxon>ecological metagenomes</taxon>
    </lineage>
</organism>
<evidence type="ECO:0000256" key="2">
    <source>
        <dbReference type="ARBA" id="ARBA00022692"/>
    </source>
</evidence>